<gene>
    <name evidence="9" type="ORF">E2L08_12965</name>
</gene>
<reference evidence="9 10" key="1">
    <citation type="submission" date="2019-03" db="EMBL/GenBank/DDBJ databases">
        <title>Primorskyibacter sp. SS33 isolated from sediments.</title>
        <authorList>
            <person name="Xunke S."/>
        </authorList>
    </citation>
    <scope>NUCLEOTIDE SEQUENCE [LARGE SCALE GENOMIC DNA]</scope>
    <source>
        <strain evidence="9 10">SS33</strain>
    </source>
</reference>
<feature type="transmembrane region" description="Helical" evidence="7">
    <location>
        <begin position="234"/>
        <end position="257"/>
    </location>
</feature>
<evidence type="ECO:0000256" key="5">
    <source>
        <dbReference type="ARBA" id="ARBA00022989"/>
    </source>
</evidence>
<protein>
    <submittedName>
        <fullName evidence="9">ABC transporter permease</fullName>
    </submittedName>
</protein>
<keyword evidence="6 7" id="KW-0472">Membrane</keyword>
<evidence type="ECO:0000256" key="2">
    <source>
        <dbReference type="ARBA" id="ARBA00022448"/>
    </source>
</evidence>
<dbReference type="EMBL" id="SNAA01000015">
    <property type="protein sequence ID" value="TDL77696.1"/>
    <property type="molecule type" value="Genomic_DNA"/>
</dbReference>
<accession>A0A4R6A918</accession>
<dbReference type="AlphaFoldDB" id="A0A4R6A918"/>
<feature type="transmembrane region" description="Helical" evidence="7">
    <location>
        <begin position="193"/>
        <end position="214"/>
    </location>
</feature>
<dbReference type="OrthoDB" id="9766870at2"/>
<evidence type="ECO:0000256" key="1">
    <source>
        <dbReference type="ARBA" id="ARBA00004651"/>
    </source>
</evidence>
<dbReference type="GO" id="GO:0055085">
    <property type="term" value="P:transmembrane transport"/>
    <property type="evidence" value="ECO:0007669"/>
    <property type="project" value="InterPro"/>
</dbReference>
<dbReference type="PROSITE" id="PS50928">
    <property type="entry name" value="ABC_TM1"/>
    <property type="match status" value="1"/>
</dbReference>
<keyword evidence="3" id="KW-1003">Cell membrane</keyword>
<evidence type="ECO:0000256" key="4">
    <source>
        <dbReference type="ARBA" id="ARBA00022692"/>
    </source>
</evidence>
<evidence type="ECO:0000259" key="8">
    <source>
        <dbReference type="PROSITE" id="PS50928"/>
    </source>
</evidence>
<comment type="caution">
    <text evidence="9">The sequence shown here is derived from an EMBL/GenBank/DDBJ whole genome shotgun (WGS) entry which is preliminary data.</text>
</comment>
<evidence type="ECO:0000313" key="9">
    <source>
        <dbReference type="EMBL" id="TDL77696.1"/>
    </source>
</evidence>
<organism evidence="9 10">
    <name type="scientific">Palleronia sediminis</name>
    <dbReference type="NCBI Taxonomy" id="2547833"/>
    <lineage>
        <taxon>Bacteria</taxon>
        <taxon>Pseudomonadati</taxon>
        <taxon>Pseudomonadota</taxon>
        <taxon>Alphaproteobacteria</taxon>
        <taxon>Rhodobacterales</taxon>
        <taxon>Roseobacteraceae</taxon>
        <taxon>Palleronia</taxon>
    </lineage>
</organism>
<keyword evidence="10" id="KW-1185">Reference proteome</keyword>
<dbReference type="InterPro" id="IPR050366">
    <property type="entry name" value="BP-dependent_transpt_permease"/>
</dbReference>
<dbReference type="InterPro" id="IPR000515">
    <property type="entry name" value="MetI-like"/>
</dbReference>
<dbReference type="SUPFAM" id="SSF161098">
    <property type="entry name" value="MetI-like"/>
    <property type="match status" value="1"/>
</dbReference>
<name>A0A4R6A918_9RHOB</name>
<feature type="transmembrane region" description="Helical" evidence="7">
    <location>
        <begin position="107"/>
        <end position="127"/>
    </location>
</feature>
<dbReference type="Proteomes" id="UP000295701">
    <property type="component" value="Unassembled WGS sequence"/>
</dbReference>
<evidence type="ECO:0000256" key="6">
    <source>
        <dbReference type="ARBA" id="ARBA00023136"/>
    </source>
</evidence>
<keyword evidence="5 7" id="KW-1133">Transmembrane helix</keyword>
<dbReference type="Gene3D" id="1.10.3720.10">
    <property type="entry name" value="MetI-like"/>
    <property type="match status" value="1"/>
</dbReference>
<comment type="similarity">
    <text evidence="7">Belongs to the binding-protein-dependent transport system permease family.</text>
</comment>
<evidence type="ECO:0000256" key="7">
    <source>
        <dbReference type="RuleBase" id="RU363032"/>
    </source>
</evidence>
<evidence type="ECO:0000313" key="10">
    <source>
        <dbReference type="Proteomes" id="UP000295701"/>
    </source>
</evidence>
<keyword evidence="2 7" id="KW-0813">Transport</keyword>
<feature type="transmembrane region" description="Helical" evidence="7">
    <location>
        <begin position="133"/>
        <end position="150"/>
    </location>
</feature>
<comment type="subcellular location">
    <subcellularLocation>
        <location evidence="1 7">Cell membrane</location>
        <topology evidence="1 7">Multi-pass membrane protein</topology>
    </subcellularLocation>
</comment>
<dbReference type="PANTHER" id="PTHR43386:SF25">
    <property type="entry name" value="PEPTIDE ABC TRANSPORTER PERMEASE PROTEIN"/>
    <property type="match status" value="1"/>
</dbReference>
<dbReference type="CDD" id="cd06261">
    <property type="entry name" value="TM_PBP2"/>
    <property type="match status" value="1"/>
</dbReference>
<sequence>MTRLPLSLLVGGAITAAYLAAALTSRVWTPADPTAMNIARRLAPPGEAGFLGTDQIGRDVASILMAGAWTSLGIAAVAVALGAALGTAAGLAAAAMGGRAERAVMSLNAVMFAFPPILSAILLGALLGPGGGTAILAIGLFMIPVFARIARGAALPVWARDYVAAARMAGKGRARITLEHVLPNISGQIVVQLAIQTGLAILAEAGLSFLGMGVPPPSPSWGRMLSEAQTWIGTAPHLVLAPGLAIAGAVLGLNLLGDGLRDLTDPRRDHSA</sequence>
<dbReference type="PANTHER" id="PTHR43386">
    <property type="entry name" value="OLIGOPEPTIDE TRANSPORT SYSTEM PERMEASE PROTEIN APPC"/>
    <property type="match status" value="1"/>
</dbReference>
<dbReference type="Pfam" id="PF00528">
    <property type="entry name" value="BPD_transp_1"/>
    <property type="match status" value="1"/>
</dbReference>
<evidence type="ECO:0000256" key="3">
    <source>
        <dbReference type="ARBA" id="ARBA00022475"/>
    </source>
</evidence>
<feature type="domain" description="ABC transmembrane type-1" evidence="8">
    <location>
        <begin position="68"/>
        <end position="257"/>
    </location>
</feature>
<dbReference type="InterPro" id="IPR035906">
    <property type="entry name" value="MetI-like_sf"/>
</dbReference>
<keyword evidence="4 7" id="KW-0812">Transmembrane</keyword>
<feature type="transmembrane region" description="Helical" evidence="7">
    <location>
        <begin position="72"/>
        <end position="95"/>
    </location>
</feature>
<dbReference type="RefSeq" id="WP_133397520.1">
    <property type="nucleotide sequence ID" value="NZ_SNAA01000015.1"/>
</dbReference>
<dbReference type="GO" id="GO:0005886">
    <property type="term" value="C:plasma membrane"/>
    <property type="evidence" value="ECO:0007669"/>
    <property type="project" value="UniProtKB-SubCell"/>
</dbReference>
<proteinExistence type="inferred from homology"/>